<organism evidence="2 3">
    <name type="scientific">Fibrella aquatilis</name>
    <dbReference type="NCBI Taxonomy" id="2817059"/>
    <lineage>
        <taxon>Bacteria</taxon>
        <taxon>Pseudomonadati</taxon>
        <taxon>Bacteroidota</taxon>
        <taxon>Cytophagia</taxon>
        <taxon>Cytophagales</taxon>
        <taxon>Spirosomataceae</taxon>
        <taxon>Fibrella</taxon>
    </lineage>
</organism>
<keyword evidence="1" id="KW-1133">Transmembrane helix</keyword>
<comment type="caution">
    <text evidence="2">The sequence shown here is derived from an EMBL/GenBank/DDBJ whole genome shotgun (WGS) entry which is preliminary data.</text>
</comment>
<dbReference type="Proteomes" id="UP000664795">
    <property type="component" value="Unassembled WGS sequence"/>
</dbReference>
<dbReference type="AlphaFoldDB" id="A0A939JX02"/>
<evidence type="ECO:0000313" key="2">
    <source>
        <dbReference type="EMBL" id="MBO0932452.1"/>
    </source>
</evidence>
<feature type="transmembrane region" description="Helical" evidence="1">
    <location>
        <begin position="6"/>
        <end position="24"/>
    </location>
</feature>
<dbReference type="EMBL" id="JAFMYU010000012">
    <property type="protein sequence ID" value="MBO0932452.1"/>
    <property type="molecule type" value="Genomic_DNA"/>
</dbReference>
<keyword evidence="3" id="KW-1185">Reference proteome</keyword>
<keyword evidence="1" id="KW-0472">Membrane</keyword>
<keyword evidence="1" id="KW-0812">Transmembrane</keyword>
<protein>
    <submittedName>
        <fullName evidence="2">Uncharacterized protein</fullName>
    </submittedName>
</protein>
<accession>A0A939JX02</accession>
<reference evidence="2 3" key="1">
    <citation type="submission" date="2021-03" db="EMBL/GenBank/DDBJ databases">
        <title>Fibrella sp. HMF5036 genome sequencing and assembly.</title>
        <authorList>
            <person name="Kang H."/>
            <person name="Kim H."/>
            <person name="Bae S."/>
            <person name="Joh K."/>
        </authorList>
    </citation>
    <scope>NUCLEOTIDE SEQUENCE [LARGE SCALE GENOMIC DNA]</scope>
    <source>
        <strain evidence="2 3">HMF5036</strain>
    </source>
</reference>
<evidence type="ECO:0000313" key="3">
    <source>
        <dbReference type="Proteomes" id="UP000664795"/>
    </source>
</evidence>
<dbReference type="RefSeq" id="WP_207336413.1">
    <property type="nucleotide sequence ID" value="NZ_JAFMYU010000012.1"/>
</dbReference>
<proteinExistence type="predicted"/>
<name>A0A939JX02_9BACT</name>
<gene>
    <name evidence="2" type="ORF">J2I48_15680</name>
</gene>
<evidence type="ECO:0000256" key="1">
    <source>
        <dbReference type="SAM" id="Phobius"/>
    </source>
</evidence>
<sequence length="317" mass="36648">MEESGHYYSVYYVSIAVGFLNRIARQHAFFAQMPDEVSMLDATDLEVSYLFRTGDIPSSRLVPNSWRLRVEHGLHALTGRSAAAEQERTRQLLLATRDTDFVRLGLLLHRFGDTYAHTQIDHPDILYFADPAFPLTDRAGHGHLRHGHTPDEPWGLGRRALMRRYLTDLYQLFDTMAQRNPMNLRPTLATNKVSLAQVIDDFSMAEQAVDIMIRRRQEACVDSVYDGRRSIPMACFNQDAGAQREYITVLRRRITERTGGISFDPYEPEDQDLLTWQEFRERYRASYPELNQYNDQTIRDAVRQINAETNTIPSPAF</sequence>